<gene>
    <name evidence="12" type="primary">galE</name>
    <name evidence="12" type="ORF">E1202_25755</name>
</gene>
<dbReference type="GO" id="GO:0005829">
    <property type="term" value="C:cytosol"/>
    <property type="evidence" value="ECO:0007669"/>
    <property type="project" value="TreeGrafter"/>
</dbReference>
<dbReference type="CDD" id="cd05247">
    <property type="entry name" value="UDP_G4E_1_SDR_e"/>
    <property type="match status" value="1"/>
</dbReference>
<comment type="catalytic activity">
    <reaction evidence="1 10">
        <text>UDP-alpha-D-glucose = UDP-alpha-D-galactose</text>
        <dbReference type="Rhea" id="RHEA:22168"/>
        <dbReference type="ChEBI" id="CHEBI:58885"/>
        <dbReference type="ChEBI" id="CHEBI:66914"/>
        <dbReference type="EC" id="5.1.3.2"/>
    </reaction>
</comment>
<keyword evidence="8" id="KW-0299">Galactose metabolism</keyword>
<evidence type="ECO:0000256" key="9">
    <source>
        <dbReference type="ARBA" id="ARBA00023235"/>
    </source>
</evidence>
<keyword evidence="10" id="KW-0119">Carbohydrate metabolism</keyword>
<evidence type="ECO:0000256" key="10">
    <source>
        <dbReference type="RuleBase" id="RU366046"/>
    </source>
</evidence>
<comment type="cofactor">
    <cofactor evidence="2 10">
        <name>NAD(+)</name>
        <dbReference type="ChEBI" id="CHEBI:57540"/>
    </cofactor>
</comment>
<evidence type="ECO:0000256" key="6">
    <source>
        <dbReference type="ARBA" id="ARBA00018569"/>
    </source>
</evidence>
<keyword evidence="9 10" id="KW-0413">Isomerase</keyword>
<evidence type="ECO:0000313" key="12">
    <source>
        <dbReference type="EMBL" id="TDD83274.1"/>
    </source>
</evidence>
<comment type="caution">
    <text evidence="12">The sequence shown here is derived from an EMBL/GenBank/DDBJ whole genome shotgun (WGS) entry which is preliminary data.</text>
</comment>
<feature type="domain" description="NAD-dependent epimerase/dehydratase" evidence="11">
    <location>
        <begin position="1"/>
        <end position="259"/>
    </location>
</feature>
<accession>A0A4R5BHG3</accession>
<evidence type="ECO:0000256" key="1">
    <source>
        <dbReference type="ARBA" id="ARBA00000083"/>
    </source>
</evidence>
<comment type="pathway">
    <text evidence="3 10">Carbohydrate metabolism; galactose metabolism.</text>
</comment>
<sequence length="346" mass="38031">MLVTGGAGYIGSHICVDLVERDYEVVVVDDYSNSSRLALDRVAEITGKKVVAHEADVRNYRELAEVFERHRIDVVVHLAGKKHVAESIEQPLAYYGVNVAGTHNVLRLMDEHGVPEMVFSSSCSIYGHAQAMPLQESCAPNPTNPYARSKWMAEQMISDHCRRSDSCRAISLRYFNPIGAHQSGRLGEAPVGSVTNVVPHLMRVATNESGCADVFGSDYDTSDGTPVRDYLHVVDLADAHRMAIEHAGDSPGLEILNVGTGRGTSVLELMAFVGETCGHEIPYRILGRRPGDVGELIADASAIAARWSWRPKRDMSEMCADAWRFHRANPSGYQEPAHGRFLVSEM</sequence>
<protein>
    <recommendedName>
        <fullName evidence="6 10">UDP-glucose 4-epimerase</fullName>
        <ecNumber evidence="5 10">5.1.3.2</ecNumber>
    </recommendedName>
</protein>
<evidence type="ECO:0000256" key="3">
    <source>
        <dbReference type="ARBA" id="ARBA00004947"/>
    </source>
</evidence>
<evidence type="ECO:0000256" key="7">
    <source>
        <dbReference type="ARBA" id="ARBA00023027"/>
    </source>
</evidence>
<dbReference type="Proteomes" id="UP000294723">
    <property type="component" value="Unassembled WGS sequence"/>
</dbReference>
<dbReference type="Gene3D" id="3.40.50.720">
    <property type="entry name" value="NAD(P)-binding Rossmann-like Domain"/>
    <property type="match status" value="1"/>
</dbReference>
<dbReference type="Gene3D" id="3.90.25.10">
    <property type="entry name" value="UDP-galactose 4-epimerase, domain 1"/>
    <property type="match status" value="1"/>
</dbReference>
<name>A0A4R5BHG3_9PSEU</name>
<dbReference type="EMBL" id="SMLA01000055">
    <property type="protein sequence ID" value="TDD83274.1"/>
    <property type="molecule type" value="Genomic_DNA"/>
</dbReference>
<proteinExistence type="inferred from homology"/>
<dbReference type="PANTHER" id="PTHR43725:SF47">
    <property type="entry name" value="UDP-GLUCOSE 4-EPIMERASE"/>
    <property type="match status" value="1"/>
</dbReference>
<dbReference type="InterPro" id="IPR001509">
    <property type="entry name" value="Epimerase_deHydtase"/>
</dbReference>
<dbReference type="SUPFAM" id="SSF51735">
    <property type="entry name" value="NAD(P)-binding Rossmann-fold domains"/>
    <property type="match status" value="1"/>
</dbReference>
<dbReference type="InterPro" id="IPR005886">
    <property type="entry name" value="UDP_G4E"/>
</dbReference>
<evidence type="ECO:0000313" key="13">
    <source>
        <dbReference type="Proteomes" id="UP000294723"/>
    </source>
</evidence>
<evidence type="ECO:0000256" key="2">
    <source>
        <dbReference type="ARBA" id="ARBA00001911"/>
    </source>
</evidence>
<dbReference type="EC" id="5.1.3.2" evidence="5 10"/>
<evidence type="ECO:0000256" key="5">
    <source>
        <dbReference type="ARBA" id="ARBA00013189"/>
    </source>
</evidence>
<dbReference type="NCBIfam" id="TIGR01179">
    <property type="entry name" value="galE"/>
    <property type="match status" value="1"/>
</dbReference>
<comment type="subunit">
    <text evidence="10">Homodimer.</text>
</comment>
<dbReference type="GO" id="GO:0003978">
    <property type="term" value="F:UDP-glucose 4-epimerase activity"/>
    <property type="evidence" value="ECO:0007669"/>
    <property type="project" value="UniProtKB-UniRule"/>
</dbReference>
<organism evidence="12 13">
    <name type="scientific">Saccharopolyspora karakumensis</name>
    <dbReference type="NCBI Taxonomy" id="2530386"/>
    <lineage>
        <taxon>Bacteria</taxon>
        <taxon>Bacillati</taxon>
        <taxon>Actinomycetota</taxon>
        <taxon>Actinomycetes</taxon>
        <taxon>Pseudonocardiales</taxon>
        <taxon>Pseudonocardiaceae</taxon>
        <taxon>Saccharopolyspora</taxon>
    </lineage>
</organism>
<evidence type="ECO:0000256" key="4">
    <source>
        <dbReference type="ARBA" id="ARBA00007637"/>
    </source>
</evidence>
<dbReference type="Pfam" id="PF01370">
    <property type="entry name" value="Epimerase"/>
    <property type="match status" value="1"/>
</dbReference>
<comment type="similarity">
    <text evidence="4 10">Belongs to the NAD(P)-dependent epimerase/dehydratase family.</text>
</comment>
<dbReference type="GO" id="GO:0006012">
    <property type="term" value="P:galactose metabolic process"/>
    <property type="evidence" value="ECO:0007669"/>
    <property type="project" value="UniProtKB-UniPathway"/>
</dbReference>
<dbReference type="UniPathway" id="UPA00214"/>
<dbReference type="AlphaFoldDB" id="A0A4R5BHG3"/>
<dbReference type="InterPro" id="IPR036291">
    <property type="entry name" value="NAD(P)-bd_dom_sf"/>
</dbReference>
<reference evidence="12 13" key="1">
    <citation type="submission" date="2019-03" db="EMBL/GenBank/DDBJ databases">
        <title>Draft genome sequences of novel Actinobacteria.</title>
        <authorList>
            <person name="Sahin N."/>
            <person name="Ay H."/>
            <person name="Saygin H."/>
        </authorList>
    </citation>
    <scope>NUCLEOTIDE SEQUENCE [LARGE SCALE GENOMIC DNA]</scope>
    <source>
        <strain evidence="12 13">5K548</strain>
    </source>
</reference>
<keyword evidence="7 10" id="KW-0520">NAD</keyword>
<evidence type="ECO:0000256" key="8">
    <source>
        <dbReference type="ARBA" id="ARBA00023144"/>
    </source>
</evidence>
<keyword evidence="13" id="KW-1185">Reference proteome</keyword>
<evidence type="ECO:0000259" key="11">
    <source>
        <dbReference type="Pfam" id="PF01370"/>
    </source>
</evidence>
<dbReference type="PANTHER" id="PTHR43725">
    <property type="entry name" value="UDP-GLUCOSE 4-EPIMERASE"/>
    <property type="match status" value="1"/>
</dbReference>